<dbReference type="RefSeq" id="XP_006962189.1">
    <property type="nucleotide sequence ID" value="XM_006962127.1"/>
</dbReference>
<evidence type="ECO:0000256" key="1">
    <source>
        <dbReference type="SAM" id="Coils"/>
    </source>
</evidence>
<evidence type="ECO:0000313" key="4">
    <source>
        <dbReference type="Proteomes" id="UP000008984"/>
    </source>
</evidence>
<feature type="compositionally biased region" description="Polar residues" evidence="2">
    <location>
        <begin position="75"/>
        <end position="89"/>
    </location>
</feature>
<evidence type="ECO:0000256" key="2">
    <source>
        <dbReference type="SAM" id="MobiDB-lite"/>
    </source>
</evidence>
<feature type="compositionally biased region" description="Polar residues" evidence="2">
    <location>
        <begin position="266"/>
        <end position="295"/>
    </location>
</feature>
<gene>
    <name evidence="3" type="ORF">TRIREDRAFT_120215</name>
</gene>
<dbReference type="AlphaFoldDB" id="G0RA03"/>
<dbReference type="PANTHER" id="PTHR42070">
    <property type="entry name" value="FILAMENT ASSOCIATED PROTEIN, PUTATIVE (AFU_ORTHOLOGUE AFUA_8G06630)-RELATED"/>
    <property type="match status" value="1"/>
</dbReference>
<keyword evidence="4" id="KW-1185">Reference proteome</keyword>
<organism evidence="4">
    <name type="scientific">Hypocrea jecorina (strain QM6a)</name>
    <name type="common">Trichoderma reesei</name>
    <dbReference type="NCBI Taxonomy" id="431241"/>
    <lineage>
        <taxon>Eukaryota</taxon>
        <taxon>Fungi</taxon>
        <taxon>Dikarya</taxon>
        <taxon>Ascomycota</taxon>
        <taxon>Pezizomycotina</taxon>
        <taxon>Sordariomycetes</taxon>
        <taxon>Hypocreomycetidae</taxon>
        <taxon>Hypocreales</taxon>
        <taxon>Hypocreaceae</taxon>
        <taxon>Trichoderma</taxon>
    </lineage>
</organism>
<dbReference type="PANTHER" id="PTHR42070:SF1">
    <property type="entry name" value="FILAMENT ASSOCIATED PROTEIN, PUTATIVE (AFU_ORTHOLOGUE AFUA_8G06630)-RELATED"/>
    <property type="match status" value="1"/>
</dbReference>
<dbReference type="EMBL" id="GL985057">
    <property type="protein sequence ID" value="EGR51774.1"/>
    <property type="molecule type" value="Genomic_DNA"/>
</dbReference>
<dbReference type="GeneID" id="18482821"/>
<evidence type="ECO:0000313" key="3">
    <source>
        <dbReference type="EMBL" id="EGR51774.1"/>
    </source>
</evidence>
<protein>
    <submittedName>
        <fullName evidence="3">Predicted protein</fullName>
    </submittedName>
</protein>
<dbReference type="Proteomes" id="UP000008984">
    <property type="component" value="Unassembled WGS sequence"/>
</dbReference>
<feature type="coiled-coil region" evidence="1">
    <location>
        <begin position="114"/>
        <end position="155"/>
    </location>
</feature>
<dbReference type="VEuPathDB" id="FungiDB:TRIREDRAFT_120215"/>
<feature type="region of interest" description="Disordered" evidence="2">
    <location>
        <begin position="246"/>
        <end position="334"/>
    </location>
</feature>
<sequence length="334" mass="36451">MAIHTVRYPPTKLKVMVVVAVEYMDLTLCLLDEATYSDPSNISSFLPPSSSLSPLLFLSPPPPSSTSLPNHRSLRNSGRLTSPFSPLCSPQQKANLARIRDNQRRSRARRREYIAELEQRLRAYELSGVEASSEVQLAARRVAEENRQLRELLHKHGFQDEYVSSFLLQQAGTSSSTDPVQALQQIITPRRPVALESGVPFAMPSQVTREMASGSLSAASAAPWDPQQVAMSPFAHPHVAAQQPVVPPAQHPYTSPVFTEGPAASLRSSSFQQMNPSTSLLDDVSQHSGTTQPSVGENPAAMNYIHMNPYQNPSARDFPPGPPPPPPPPGGGYY</sequence>
<accession>G0RA03</accession>
<dbReference type="KEGG" id="tre:TRIREDRAFT_120215"/>
<dbReference type="OrthoDB" id="4505928at2759"/>
<feature type="region of interest" description="Disordered" evidence="2">
    <location>
        <begin position="57"/>
        <end position="89"/>
    </location>
</feature>
<name>G0RA03_HYPJQ</name>
<dbReference type="eggNOG" id="ENOG502S5YK">
    <property type="taxonomic scope" value="Eukaryota"/>
</dbReference>
<dbReference type="HOGENOM" id="CLU_071868_0_0_1"/>
<proteinExistence type="predicted"/>
<keyword evidence="1" id="KW-0175">Coiled coil</keyword>
<reference evidence="3 4" key="1">
    <citation type="journal article" date="2008" name="Nat. Biotechnol.">
        <title>Genome sequencing and analysis of the biomass-degrading fungus Trichoderma reesei (syn. Hypocrea jecorina).</title>
        <authorList>
            <person name="Martinez D."/>
            <person name="Berka R.M."/>
            <person name="Henrissat B."/>
            <person name="Saloheimo M."/>
            <person name="Arvas M."/>
            <person name="Baker S.E."/>
            <person name="Chapman J."/>
            <person name="Chertkov O."/>
            <person name="Coutinho P.M."/>
            <person name="Cullen D."/>
            <person name="Danchin E.G."/>
            <person name="Grigoriev I.V."/>
            <person name="Harris P."/>
            <person name="Jackson M."/>
            <person name="Kubicek C.P."/>
            <person name="Han C.S."/>
            <person name="Ho I."/>
            <person name="Larrondo L.F."/>
            <person name="de Leon A.L."/>
            <person name="Magnuson J.K."/>
            <person name="Merino S."/>
            <person name="Misra M."/>
            <person name="Nelson B."/>
            <person name="Putnam N."/>
            <person name="Robbertse B."/>
            <person name="Salamov A.A."/>
            <person name="Schmoll M."/>
            <person name="Terry A."/>
            <person name="Thayer N."/>
            <person name="Westerholm-Parvinen A."/>
            <person name="Schoch C.L."/>
            <person name="Yao J."/>
            <person name="Barabote R."/>
            <person name="Nelson M.A."/>
            <person name="Detter C."/>
            <person name="Bruce D."/>
            <person name="Kuske C.R."/>
            <person name="Xie G."/>
            <person name="Richardson P."/>
            <person name="Rokhsar D.S."/>
            <person name="Lucas S.M."/>
            <person name="Rubin E.M."/>
            <person name="Dunn-Coleman N."/>
            <person name="Ward M."/>
            <person name="Brettin T.S."/>
        </authorList>
    </citation>
    <scope>NUCLEOTIDE SEQUENCE [LARGE SCALE GENOMIC DNA]</scope>
    <source>
        <strain evidence="3 4">QM6a</strain>
    </source>
</reference>
<feature type="compositionally biased region" description="Pro residues" evidence="2">
    <location>
        <begin position="319"/>
        <end position="334"/>
    </location>
</feature>